<keyword evidence="2" id="KW-1133">Transmembrane helix</keyword>
<dbReference type="GO" id="GO:0005886">
    <property type="term" value="C:plasma membrane"/>
    <property type="evidence" value="ECO:0007669"/>
    <property type="project" value="TreeGrafter"/>
</dbReference>
<keyword evidence="4" id="KW-1185">Reference proteome</keyword>
<feature type="region of interest" description="Disordered" evidence="1">
    <location>
        <begin position="1081"/>
        <end position="1135"/>
    </location>
</feature>
<feature type="compositionally biased region" description="Polar residues" evidence="1">
    <location>
        <begin position="1033"/>
        <end position="1052"/>
    </location>
</feature>
<reference evidence="3" key="2">
    <citation type="submission" date="2025-08" db="UniProtKB">
        <authorList>
            <consortium name="Ensembl"/>
        </authorList>
    </citation>
    <scope>IDENTIFICATION</scope>
</reference>
<dbReference type="InterPro" id="IPR037658">
    <property type="entry name" value="CBARP"/>
</dbReference>
<dbReference type="GO" id="GO:0030141">
    <property type="term" value="C:secretory granule"/>
    <property type="evidence" value="ECO:0007669"/>
    <property type="project" value="TreeGrafter"/>
</dbReference>
<dbReference type="GO" id="GO:0045955">
    <property type="term" value="P:negative regulation of calcium ion-dependent exocytosis"/>
    <property type="evidence" value="ECO:0007669"/>
    <property type="project" value="TreeGrafter"/>
</dbReference>
<feature type="region of interest" description="Disordered" evidence="1">
    <location>
        <begin position="598"/>
        <end position="647"/>
    </location>
</feature>
<feature type="compositionally biased region" description="Polar residues" evidence="1">
    <location>
        <begin position="638"/>
        <end position="647"/>
    </location>
</feature>
<proteinExistence type="predicted"/>
<feature type="region of interest" description="Disordered" evidence="1">
    <location>
        <begin position="419"/>
        <end position="491"/>
    </location>
</feature>
<evidence type="ECO:0000313" key="4">
    <source>
        <dbReference type="Proteomes" id="UP000694402"/>
    </source>
</evidence>
<reference evidence="3" key="3">
    <citation type="submission" date="2025-09" db="UniProtKB">
        <authorList>
            <consortium name="Ensembl"/>
        </authorList>
    </citation>
    <scope>IDENTIFICATION</scope>
</reference>
<evidence type="ECO:0000313" key="3">
    <source>
        <dbReference type="Ensembl" id="ENSOTSP00005154324.1"/>
    </source>
</evidence>
<feature type="region of interest" description="Disordered" evidence="1">
    <location>
        <begin position="1003"/>
        <end position="1052"/>
    </location>
</feature>
<dbReference type="Ensembl" id="ENSOTST00005164722.1">
    <property type="protein sequence ID" value="ENSOTSP00005154324.1"/>
    <property type="gene ID" value="ENSOTSG00005015382.2"/>
</dbReference>
<dbReference type="GeneTree" id="ENSGT00390000009230"/>
<name>A0AAZ3SMQ5_ONCTS</name>
<feature type="region of interest" description="Disordered" evidence="1">
    <location>
        <begin position="931"/>
        <end position="991"/>
    </location>
</feature>
<keyword evidence="2" id="KW-0472">Membrane</keyword>
<feature type="compositionally biased region" description="Acidic residues" evidence="1">
    <location>
        <begin position="482"/>
        <end position="491"/>
    </location>
</feature>
<evidence type="ECO:0000256" key="1">
    <source>
        <dbReference type="SAM" id="MobiDB-lite"/>
    </source>
</evidence>
<gene>
    <name evidence="3" type="primary">ASXL1</name>
</gene>
<protein>
    <submittedName>
        <fullName evidence="3">Uncharacterized protein</fullName>
    </submittedName>
</protein>
<reference evidence="4" key="1">
    <citation type="journal article" date="2018" name="PLoS ONE">
        <title>Chinook salmon (Oncorhynchus tshawytscha) genome and transcriptome.</title>
        <authorList>
            <person name="Christensen K.A."/>
            <person name="Leong J.S."/>
            <person name="Sakhrani D."/>
            <person name="Biagi C.A."/>
            <person name="Minkley D.R."/>
            <person name="Withler R.E."/>
            <person name="Rondeau E.B."/>
            <person name="Koop B.F."/>
            <person name="Devlin R.H."/>
        </authorList>
    </citation>
    <scope>NUCLEOTIDE SEQUENCE [LARGE SCALE GENOMIC DNA]</scope>
</reference>
<feature type="compositionally biased region" description="Basic and acidic residues" evidence="1">
    <location>
        <begin position="840"/>
        <end position="854"/>
    </location>
</feature>
<feature type="region of interest" description="Disordered" evidence="1">
    <location>
        <begin position="706"/>
        <end position="773"/>
    </location>
</feature>
<keyword evidence="2" id="KW-0812">Transmembrane</keyword>
<dbReference type="AlphaFoldDB" id="A0AAZ3SMQ5"/>
<accession>A0AAZ3SMQ5</accession>
<feature type="compositionally biased region" description="Low complexity" evidence="1">
    <location>
        <begin position="872"/>
        <end position="892"/>
    </location>
</feature>
<dbReference type="PANTHER" id="PTHR28597">
    <property type="entry name" value="VOLTAGE-DEPENDENT CALCIUM CHANNEL BETA SUBUNIT-ASSOCIATED REGULATORY PROTEIN"/>
    <property type="match status" value="1"/>
</dbReference>
<sequence>MISEIHLLERVLRGSLSLTWTMSNDSPVLTSLTENSTEVPVSVGRVENYVILLVLLCVFAGGSLILLSVLLLFCHRCSVGSRRYSRASDDPEKTNTTYVEDSQPTQDITIRLDESDALSPSSCHDEETDRFMSTCSTGRRVSFNESALYEKESKTQDKGRRYTLTEGDFHHLKKARLTHLPLAPPPSTLKILTIMECESTESSSLNVNEPPTPKPPLYPLYQSSERAGPAWLGQSSGSALPGDIHHYILLDSRLSDSPPILCPPTPRSRTAEAVGDGPWVRTEGESEITGTRGVRGTSPAPVHRGSVLHFFCKLRRHASLEGAGPYFRKWKFDSSHRAASLDTKGSPKRRPFQRQRAASDNTDPTEEVSPPLRRDIIQPLPSAHNQSSSLQRLSEGLLSPPTCPPSPCLSRLEVEAVVEAASSSRTERNATHPPPEPPETQERGQEPGEEATGTGTGLWREAGAVTRKEAKEEVNEWVGPGEESDEEEETDILGTEQRVGMGSEIMEGLCADEAQGGGESFQAELGAEARIRARTADGLGATPNTEAGMGLRAKTGVGAVLGTEREVETEDRFKSTLEVGAITGAELEIEAGLGASGVRMKADSGSGLEGVLSAGAGPGLWEDPGPRSRSGSGVCISRQESSETQPSLYRDIWSLRASLEQYASSDQSSTDRESIRSDADSVCSLGGAAARSGFAACLSQDLGDELEEEWEYGDTGKEGGDRGQRETEGEGEYRDTGRKIGHRGVQRRDSEGGGGEGGTGVGGGGGGEGEVCSRKLLQMDSGYMSIEAPIRAPEELRLFGAPVGPRGKTASERRLFFTSSGRKGTVCESFEAKVFQEELEDEIGKSTEVEEKPLKRSPRSTNGGKTLILKEQSVSPLKSLQLQQPPLQLPQLQPQPIPSPRPVRLRRRDYSIDEKTDALFNEFLRHDPRFDQQESPLRSRHRSRIHLRKQWQRHKQYSDPGSGAGGRYSPSLERQSFRPLRRGDSAGYPLDTRYHSTLSRIASAADEETSEGAASEGATNEGAACEDTDVKESTNQSTGNETVANQDTASLSSDTLRAEASGMDPRVDNYNNNSSQALTLSESYSSVPTQNPPVALPKSLKDSHIDPPILHIEDPESPGLNPHPQPQAQAPSPCLSDKLSVTLEDRLYTGLWRTGQGQGGPEYVVGAISLSSSPEPSSPV</sequence>
<dbReference type="Proteomes" id="UP000694402">
    <property type="component" value="Unassembled WGS sequence"/>
</dbReference>
<feature type="region of interest" description="Disordered" evidence="1">
    <location>
        <begin position="840"/>
        <end position="910"/>
    </location>
</feature>
<dbReference type="PANTHER" id="PTHR28597:SF3">
    <property type="entry name" value="VOLTAGE-DEPENDENT CALCIUM CHANNEL BETA SUBUNIT-ASSOCIATED REGULATORY PROTEIN-LIKE"/>
    <property type="match status" value="1"/>
</dbReference>
<organism evidence="3 4">
    <name type="scientific">Oncorhynchus tshawytscha</name>
    <name type="common">Chinook salmon</name>
    <name type="synonym">Salmo tshawytscha</name>
    <dbReference type="NCBI Taxonomy" id="74940"/>
    <lineage>
        <taxon>Eukaryota</taxon>
        <taxon>Metazoa</taxon>
        <taxon>Chordata</taxon>
        <taxon>Craniata</taxon>
        <taxon>Vertebrata</taxon>
        <taxon>Euteleostomi</taxon>
        <taxon>Actinopterygii</taxon>
        <taxon>Neopterygii</taxon>
        <taxon>Teleostei</taxon>
        <taxon>Protacanthopterygii</taxon>
        <taxon>Salmoniformes</taxon>
        <taxon>Salmonidae</taxon>
        <taxon>Salmoninae</taxon>
        <taxon>Oncorhynchus</taxon>
    </lineage>
</organism>
<feature type="transmembrane region" description="Helical" evidence="2">
    <location>
        <begin position="49"/>
        <end position="73"/>
    </location>
</feature>
<feature type="compositionally biased region" description="Polar residues" evidence="1">
    <location>
        <begin position="383"/>
        <end position="392"/>
    </location>
</feature>
<dbReference type="GO" id="GO:0044325">
    <property type="term" value="F:transmembrane transporter binding"/>
    <property type="evidence" value="ECO:0007669"/>
    <property type="project" value="InterPro"/>
</dbReference>
<evidence type="ECO:0000256" key="2">
    <source>
        <dbReference type="SAM" id="Phobius"/>
    </source>
</evidence>
<feature type="compositionally biased region" description="Basic residues" evidence="1">
    <location>
        <begin position="938"/>
        <end position="955"/>
    </location>
</feature>
<feature type="region of interest" description="Disordered" evidence="1">
    <location>
        <begin position="280"/>
        <end position="300"/>
    </location>
</feature>
<feature type="compositionally biased region" description="Basic and acidic residues" evidence="1">
    <location>
        <begin position="714"/>
        <end position="738"/>
    </location>
</feature>
<feature type="region of interest" description="Disordered" evidence="1">
    <location>
        <begin position="338"/>
        <end position="404"/>
    </location>
</feature>
<feature type="compositionally biased region" description="Gly residues" evidence="1">
    <location>
        <begin position="752"/>
        <end position="769"/>
    </location>
</feature>